<dbReference type="PROSITE" id="PS51186">
    <property type="entry name" value="GNAT"/>
    <property type="match status" value="1"/>
</dbReference>
<protein>
    <submittedName>
        <fullName evidence="2">GNAT family N-acetyltransferase</fullName>
        <ecNumber evidence="2">2.3.1.-</ecNumber>
    </submittedName>
</protein>
<keyword evidence="2" id="KW-0012">Acyltransferase</keyword>
<dbReference type="InterPro" id="IPR000182">
    <property type="entry name" value="GNAT_dom"/>
</dbReference>
<dbReference type="Proteomes" id="UP000824189">
    <property type="component" value="Unassembled WGS sequence"/>
</dbReference>
<organism evidence="2 3">
    <name type="scientific">Candidatus Corynebacterium gallistercoris</name>
    <dbReference type="NCBI Taxonomy" id="2838530"/>
    <lineage>
        <taxon>Bacteria</taxon>
        <taxon>Bacillati</taxon>
        <taxon>Actinomycetota</taxon>
        <taxon>Actinomycetes</taxon>
        <taxon>Mycobacteriales</taxon>
        <taxon>Corynebacteriaceae</taxon>
        <taxon>Corynebacterium</taxon>
    </lineage>
</organism>
<name>A0A9D1URQ6_9CORY</name>
<dbReference type="AlphaFoldDB" id="A0A9D1URQ6"/>
<gene>
    <name evidence="2" type="ORF">H9867_08785</name>
</gene>
<sequence length="207" mass="23147">MPPQASTSTAGALQVSIVPATNRQFIQRLDELVDIHVSAMGYPATTTAQRRALWLHNGSYPDFTCSIALIHRLDATPDLADPRQRAVGVAFAFRGSPETWWYQQVARGLAEAGHSRLEISRILHAYAELSEIHVSPHAQGRGLGRLLLEDLLHRIPQRTVMLSTPEDPQESNGAWRLYRSAGFQNILRNFYFPPDPRPFAILSLTLD</sequence>
<proteinExistence type="predicted"/>
<accession>A0A9D1URQ6</accession>
<dbReference type="Gene3D" id="3.40.630.30">
    <property type="match status" value="1"/>
</dbReference>
<evidence type="ECO:0000313" key="3">
    <source>
        <dbReference type="Proteomes" id="UP000824189"/>
    </source>
</evidence>
<dbReference type="EC" id="2.3.1.-" evidence="2"/>
<keyword evidence="2" id="KW-0808">Transferase</keyword>
<dbReference type="EMBL" id="DXFZ01000106">
    <property type="protein sequence ID" value="HIW96556.1"/>
    <property type="molecule type" value="Genomic_DNA"/>
</dbReference>
<evidence type="ECO:0000259" key="1">
    <source>
        <dbReference type="PROSITE" id="PS51186"/>
    </source>
</evidence>
<reference evidence="2" key="2">
    <citation type="submission" date="2021-04" db="EMBL/GenBank/DDBJ databases">
        <authorList>
            <person name="Gilroy R."/>
        </authorList>
    </citation>
    <scope>NUCLEOTIDE SEQUENCE</scope>
    <source>
        <strain evidence="2">4376</strain>
    </source>
</reference>
<dbReference type="GO" id="GO:0016747">
    <property type="term" value="F:acyltransferase activity, transferring groups other than amino-acyl groups"/>
    <property type="evidence" value="ECO:0007669"/>
    <property type="project" value="InterPro"/>
</dbReference>
<evidence type="ECO:0000313" key="2">
    <source>
        <dbReference type="EMBL" id="HIW96556.1"/>
    </source>
</evidence>
<dbReference type="InterPro" id="IPR016181">
    <property type="entry name" value="Acyl_CoA_acyltransferase"/>
</dbReference>
<feature type="domain" description="N-acetyltransferase" evidence="1">
    <location>
        <begin position="70"/>
        <end position="207"/>
    </location>
</feature>
<reference evidence="2" key="1">
    <citation type="journal article" date="2021" name="PeerJ">
        <title>Extensive microbial diversity within the chicken gut microbiome revealed by metagenomics and culture.</title>
        <authorList>
            <person name="Gilroy R."/>
            <person name="Ravi A."/>
            <person name="Getino M."/>
            <person name="Pursley I."/>
            <person name="Horton D.L."/>
            <person name="Alikhan N.F."/>
            <person name="Baker D."/>
            <person name="Gharbi K."/>
            <person name="Hall N."/>
            <person name="Watson M."/>
            <person name="Adriaenssens E.M."/>
            <person name="Foster-Nyarko E."/>
            <person name="Jarju S."/>
            <person name="Secka A."/>
            <person name="Antonio M."/>
            <person name="Oren A."/>
            <person name="Chaudhuri R.R."/>
            <person name="La Ragione R."/>
            <person name="Hildebrand F."/>
            <person name="Pallen M.J."/>
        </authorList>
    </citation>
    <scope>NUCLEOTIDE SEQUENCE</scope>
    <source>
        <strain evidence="2">4376</strain>
    </source>
</reference>
<dbReference type="SUPFAM" id="SSF55729">
    <property type="entry name" value="Acyl-CoA N-acyltransferases (Nat)"/>
    <property type="match status" value="1"/>
</dbReference>
<dbReference type="Pfam" id="PF13508">
    <property type="entry name" value="Acetyltransf_7"/>
    <property type="match status" value="1"/>
</dbReference>
<comment type="caution">
    <text evidence="2">The sequence shown here is derived from an EMBL/GenBank/DDBJ whole genome shotgun (WGS) entry which is preliminary data.</text>
</comment>